<dbReference type="EMBL" id="MFQE01000029">
    <property type="protein sequence ID" value="OGH73371.1"/>
    <property type="molecule type" value="Genomic_DNA"/>
</dbReference>
<sequence length="274" mass="30545">MRDREGARGTVAHREAGDAGRIEITQQKFLDWFRDGDNAQDKFNEKYKTERAVGSANLTLFGFLRQHEGLFRRPGKERKRKTEGAGVFSGLKFIDMGAGARRLNQISGPQLGALLAHEGAEVFLVDREAQREGTKAFFETHFSDKAHFVEEDFESWYSAGKKDKGDVYAMLATSDADAVVTSRFIGSSPNFSGELDITAPERFAEFAAGLKELAPWQVHVINTGDLGHSDLSSPMIREALEKSGLKISANSYDTVKEGSDRYRYGIIVLRRVEK</sequence>
<organism evidence="1 2">
    <name type="scientific">Candidatus Magasanikbacteria bacterium RIFCSPHIGHO2_02_FULL_51_14</name>
    <dbReference type="NCBI Taxonomy" id="1798683"/>
    <lineage>
        <taxon>Bacteria</taxon>
        <taxon>Candidatus Magasanikiibacteriota</taxon>
    </lineage>
</organism>
<proteinExistence type="predicted"/>
<dbReference type="Proteomes" id="UP000177457">
    <property type="component" value="Unassembled WGS sequence"/>
</dbReference>
<name>A0A1F6MNX9_9BACT</name>
<protein>
    <submittedName>
        <fullName evidence="1">Uncharacterized protein</fullName>
    </submittedName>
</protein>
<evidence type="ECO:0000313" key="2">
    <source>
        <dbReference type="Proteomes" id="UP000177457"/>
    </source>
</evidence>
<gene>
    <name evidence="1" type="ORF">A3C90_03520</name>
</gene>
<dbReference type="AlphaFoldDB" id="A0A1F6MNX9"/>
<comment type="caution">
    <text evidence="1">The sequence shown here is derived from an EMBL/GenBank/DDBJ whole genome shotgun (WGS) entry which is preliminary data.</text>
</comment>
<dbReference type="STRING" id="1798683.A3C90_03520"/>
<evidence type="ECO:0000313" key="1">
    <source>
        <dbReference type="EMBL" id="OGH73371.1"/>
    </source>
</evidence>
<reference evidence="1 2" key="1">
    <citation type="journal article" date="2016" name="Nat. Commun.">
        <title>Thousands of microbial genomes shed light on interconnected biogeochemical processes in an aquifer system.</title>
        <authorList>
            <person name="Anantharaman K."/>
            <person name="Brown C.T."/>
            <person name="Hug L.A."/>
            <person name="Sharon I."/>
            <person name="Castelle C.J."/>
            <person name="Probst A.J."/>
            <person name="Thomas B.C."/>
            <person name="Singh A."/>
            <person name="Wilkins M.J."/>
            <person name="Karaoz U."/>
            <person name="Brodie E.L."/>
            <person name="Williams K.H."/>
            <person name="Hubbard S.S."/>
            <person name="Banfield J.F."/>
        </authorList>
    </citation>
    <scope>NUCLEOTIDE SEQUENCE [LARGE SCALE GENOMIC DNA]</scope>
</reference>
<accession>A0A1F6MNX9</accession>